<keyword evidence="4 9" id="KW-0418">Kinase</keyword>
<evidence type="ECO:0000256" key="1">
    <source>
        <dbReference type="ARBA" id="ARBA00022679"/>
    </source>
</evidence>
<comment type="subcellular location">
    <subcellularLocation>
        <location evidence="9">Cytoplasm</location>
    </subcellularLocation>
</comment>
<feature type="active site" description="Proton acceptor" evidence="9">
    <location>
        <position position="261"/>
    </location>
</feature>
<evidence type="ECO:0000256" key="7">
    <source>
        <dbReference type="ARBA" id="ARBA00022958"/>
    </source>
</evidence>
<feature type="binding site" evidence="9">
    <location>
        <position position="291"/>
    </location>
    <ligand>
        <name>K(+)</name>
        <dbReference type="ChEBI" id="CHEBI:29103"/>
    </ligand>
</feature>
<organism evidence="11 12">
    <name type="scientific">Streptomyces hazeniae</name>
    <dbReference type="NCBI Taxonomy" id="3075538"/>
    <lineage>
        <taxon>Bacteria</taxon>
        <taxon>Bacillati</taxon>
        <taxon>Actinomycetota</taxon>
        <taxon>Actinomycetes</taxon>
        <taxon>Kitasatosporales</taxon>
        <taxon>Streptomycetaceae</taxon>
        <taxon>Streptomyces</taxon>
    </lineage>
</organism>
<comment type="subunit">
    <text evidence="9">Homodimer.</text>
</comment>
<comment type="activity regulation">
    <text evidence="9">Activated by a monovalent cation that binds near, but not in, the active site. The most likely occupant of the site in vivo is potassium. Ion binding induces a conformational change that may alter substrate affinity.</text>
</comment>
<keyword evidence="12" id="KW-1185">Reference proteome</keyword>
<dbReference type="PANTHER" id="PTHR10584">
    <property type="entry name" value="SUGAR KINASE"/>
    <property type="match status" value="1"/>
</dbReference>
<keyword evidence="9" id="KW-0963">Cytoplasm</keyword>
<sequence>MGSVTVLGSLNVDLVTSVPRLPGRGETVAGGRLHRLPGGKGANQAVACARAGATVRMVGAVGTDEGGDLLLRALAREGVDTTAVRRPADVATGTATILVEDGGENMIAVTTGANGHLGDEDTVAACDRLGPGDVLLLQCEVPLDVVRRAGRLAAARGATVVLNAAPAPPPDALGLPLPELDVLLVNEHEARLLASAGTGGEGEGEPGADSAEGAARALAARNGCLVVATLGARGALATRGGAPEVFPAPRVDATDTVGAGDAFAGYLAAALARGADPHAAITTAVLAASLAVTRPGAQEAMPRHDEVCSIRNTPSPEGA</sequence>
<dbReference type="HAMAP" id="MF_01987">
    <property type="entry name" value="Ribokinase"/>
    <property type="match status" value="1"/>
</dbReference>
<keyword evidence="2 9" id="KW-0479">Metal-binding</keyword>
<feature type="binding site" evidence="9">
    <location>
        <position position="257"/>
    </location>
    <ligand>
        <name>K(+)</name>
        <dbReference type="ChEBI" id="CHEBI:29103"/>
    </ligand>
</feature>
<reference evidence="12" key="1">
    <citation type="submission" date="2023-07" db="EMBL/GenBank/DDBJ databases">
        <title>30 novel species of actinomycetes from the DSMZ collection.</title>
        <authorList>
            <person name="Nouioui I."/>
        </authorList>
    </citation>
    <scope>NUCLEOTIDE SEQUENCE [LARGE SCALE GENOMIC DNA]</scope>
    <source>
        <strain evidence="12">DSM 42041</strain>
    </source>
</reference>
<keyword evidence="8 9" id="KW-0119">Carbohydrate metabolism</keyword>
<dbReference type="InterPro" id="IPR011877">
    <property type="entry name" value="Ribokinase"/>
</dbReference>
<keyword evidence="1 9" id="KW-0808">Transferase</keyword>
<comment type="cofactor">
    <cofactor evidence="9">
        <name>Mg(2+)</name>
        <dbReference type="ChEBI" id="CHEBI:18420"/>
    </cofactor>
    <text evidence="9">Requires a divalent cation, most likely magnesium in vivo, as an electrophilic catalyst to aid phosphoryl group transfer. It is the chelate of the metal and the nucleotide that is the actual substrate.</text>
</comment>
<evidence type="ECO:0000256" key="4">
    <source>
        <dbReference type="ARBA" id="ARBA00022777"/>
    </source>
</evidence>
<comment type="similarity">
    <text evidence="9">Belongs to the carbohydrate kinase PfkB family. Ribokinase subfamily.</text>
</comment>
<dbReference type="Pfam" id="PF00294">
    <property type="entry name" value="PfkB"/>
    <property type="match status" value="1"/>
</dbReference>
<feature type="binding site" evidence="9">
    <location>
        <position position="296"/>
    </location>
    <ligand>
        <name>K(+)</name>
        <dbReference type="ChEBI" id="CHEBI:29103"/>
    </ligand>
</feature>
<dbReference type="InterPro" id="IPR011611">
    <property type="entry name" value="PfkB_dom"/>
</dbReference>
<evidence type="ECO:0000313" key="12">
    <source>
        <dbReference type="Proteomes" id="UP001183414"/>
    </source>
</evidence>
<dbReference type="PRINTS" id="PR00990">
    <property type="entry name" value="RIBOKINASE"/>
</dbReference>
<feature type="domain" description="Carbohydrate kinase PfkB" evidence="10">
    <location>
        <begin position="2"/>
        <end position="302"/>
    </location>
</feature>
<feature type="binding site" evidence="9">
    <location>
        <position position="255"/>
    </location>
    <ligand>
        <name>K(+)</name>
        <dbReference type="ChEBI" id="CHEBI:29103"/>
    </ligand>
</feature>
<feature type="binding site" evidence="9">
    <location>
        <position position="186"/>
    </location>
    <ligand>
        <name>ATP</name>
        <dbReference type="ChEBI" id="CHEBI:30616"/>
    </ligand>
</feature>
<evidence type="ECO:0000313" key="11">
    <source>
        <dbReference type="EMBL" id="MDT0377411.1"/>
    </source>
</evidence>
<evidence type="ECO:0000256" key="3">
    <source>
        <dbReference type="ARBA" id="ARBA00022741"/>
    </source>
</evidence>
<dbReference type="PANTHER" id="PTHR10584:SF166">
    <property type="entry name" value="RIBOKINASE"/>
    <property type="match status" value="1"/>
</dbReference>
<feature type="binding site" evidence="9">
    <location>
        <begin position="260"/>
        <end position="261"/>
    </location>
    <ligand>
        <name>ATP</name>
        <dbReference type="ChEBI" id="CHEBI:30616"/>
    </ligand>
</feature>
<comment type="function">
    <text evidence="9">Catalyzes the phosphorylation of ribose at O-5 in a reaction requiring ATP and magnesium. The resulting D-ribose-5-phosphate can then be used either for sythesis of nucleotides, histidine, and tryptophan, or as a component of the pentose phosphate pathway.</text>
</comment>
<dbReference type="CDD" id="cd01174">
    <property type="entry name" value="ribokinase"/>
    <property type="match status" value="1"/>
</dbReference>
<feature type="binding site" evidence="9">
    <location>
        <position position="294"/>
    </location>
    <ligand>
        <name>K(+)</name>
        <dbReference type="ChEBI" id="CHEBI:29103"/>
    </ligand>
</feature>
<evidence type="ECO:0000256" key="8">
    <source>
        <dbReference type="ARBA" id="ARBA00023277"/>
    </source>
</evidence>
<dbReference type="InterPro" id="IPR002139">
    <property type="entry name" value="Ribo/fructo_kinase"/>
</dbReference>
<comment type="catalytic activity">
    <reaction evidence="9">
        <text>D-ribose + ATP = D-ribose 5-phosphate + ADP + H(+)</text>
        <dbReference type="Rhea" id="RHEA:13697"/>
        <dbReference type="ChEBI" id="CHEBI:15378"/>
        <dbReference type="ChEBI" id="CHEBI:30616"/>
        <dbReference type="ChEBI" id="CHEBI:47013"/>
        <dbReference type="ChEBI" id="CHEBI:78346"/>
        <dbReference type="ChEBI" id="CHEBI:456216"/>
        <dbReference type="EC" id="2.7.1.15"/>
    </reaction>
</comment>
<comment type="caution">
    <text evidence="9">Lacks conserved residue(s) required for the propagation of feature annotation.</text>
</comment>
<evidence type="ECO:0000256" key="2">
    <source>
        <dbReference type="ARBA" id="ARBA00022723"/>
    </source>
</evidence>
<evidence type="ECO:0000259" key="10">
    <source>
        <dbReference type="Pfam" id="PF00294"/>
    </source>
</evidence>
<feature type="binding site" evidence="9">
    <location>
        <position position="140"/>
    </location>
    <ligand>
        <name>substrate</name>
    </ligand>
</feature>
<evidence type="ECO:0000256" key="5">
    <source>
        <dbReference type="ARBA" id="ARBA00022840"/>
    </source>
</evidence>
<gene>
    <name evidence="9" type="primary">rbsK</name>
    <name evidence="11" type="ORF">RM572_01305</name>
</gene>
<dbReference type="Proteomes" id="UP001183414">
    <property type="component" value="Unassembled WGS sequence"/>
</dbReference>
<feature type="binding site" evidence="9">
    <location>
        <position position="261"/>
    </location>
    <ligand>
        <name>substrate</name>
    </ligand>
</feature>
<keyword evidence="6 9" id="KW-0460">Magnesium</keyword>
<name>A0ABU2NK94_9ACTN</name>
<accession>A0ABU2NK94</accession>
<evidence type="ECO:0000256" key="6">
    <source>
        <dbReference type="ARBA" id="ARBA00022842"/>
    </source>
</evidence>
<dbReference type="RefSeq" id="WP_311671400.1">
    <property type="nucleotide sequence ID" value="NZ_JAVREQ010000001.1"/>
</dbReference>
<evidence type="ECO:0000256" key="9">
    <source>
        <dbReference type="HAMAP-Rule" id="MF_01987"/>
    </source>
</evidence>
<dbReference type="SUPFAM" id="SSF53613">
    <property type="entry name" value="Ribokinase-like"/>
    <property type="match status" value="1"/>
</dbReference>
<keyword evidence="3 9" id="KW-0547">Nucleotide-binding</keyword>
<keyword evidence="7 9" id="KW-0630">Potassium</keyword>
<dbReference type="InterPro" id="IPR029056">
    <property type="entry name" value="Ribokinase-like"/>
</dbReference>
<feature type="binding site" evidence="9">
    <location>
        <begin position="11"/>
        <end position="13"/>
    </location>
    <ligand>
        <name>substrate</name>
    </ligand>
</feature>
<dbReference type="EMBL" id="JAVREQ010000001">
    <property type="protein sequence ID" value="MDT0377411.1"/>
    <property type="molecule type" value="Genomic_DNA"/>
</dbReference>
<feature type="binding site" evidence="9">
    <location>
        <begin position="39"/>
        <end position="43"/>
    </location>
    <ligand>
        <name>substrate</name>
    </ligand>
</feature>
<protein>
    <recommendedName>
        <fullName evidence="9">Ribokinase</fullName>
        <shortName evidence="9">RK</shortName>
        <ecNumber evidence="9">2.7.1.15</ecNumber>
    </recommendedName>
</protein>
<comment type="caution">
    <text evidence="11">The sequence shown here is derived from an EMBL/GenBank/DDBJ whole genome shotgun (WGS) entry which is preliminary data.</text>
</comment>
<keyword evidence="5 9" id="KW-0067">ATP-binding</keyword>
<comment type="pathway">
    <text evidence="9">Carbohydrate metabolism; D-ribose degradation; D-ribose 5-phosphate from beta-D-ribopyranose: step 2/2.</text>
</comment>
<dbReference type="Gene3D" id="3.40.1190.20">
    <property type="match status" value="1"/>
</dbReference>
<dbReference type="GO" id="GO:0004747">
    <property type="term" value="F:ribokinase activity"/>
    <property type="evidence" value="ECO:0007669"/>
    <property type="project" value="UniProtKB-EC"/>
</dbReference>
<dbReference type="EC" id="2.7.1.15" evidence="9"/>
<feature type="binding site" evidence="9">
    <location>
        <begin position="229"/>
        <end position="234"/>
    </location>
    <ligand>
        <name>ATP</name>
        <dbReference type="ChEBI" id="CHEBI:30616"/>
    </ligand>
</feature>
<proteinExistence type="inferred from homology"/>